<evidence type="ECO:0000313" key="2">
    <source>
        <dbReference type="EMBL" id="KIK59252.1"/>
    </source>
</evidence>
<dbReference type="EMBL" id="KN834780">
    <property type="protein sequence ID" value="KIK59252.1"/>
    <property type="molecule type" value="Genomic_DNA"/>
</dbReference>
<keyword evidence="1" id="KW-0472">Membrane</keyword>
<dbReference type="Proteomes" id="UP000053593">
    <property type="component" value="Unassembled WGS sequence"/>
</dbReference>
<evidence type="ECO:0000256" key="1">
    <source>
        <dbReference type="SAM" id="Phobius"/>
    </source>
</evidence>
<name>A0A0D0CL47_9AGAR</name>
<organism evidence="2 3">
    <name type="scientific">Collybiopsis luxurians FD-317 M1</name>
    <dbReference type="NCBI Taxonomy" id="944289"/>
    <lineage>
        <taxon>Eukaryota</taxon>
        <taxon>Fungi</taxon>
        <taxon>Dikarya</taxon>
        <taxon>Basidiomycota</taxon>
        <taxon>Agaricomycotina</taxon>
        <taxon>Agaricomycetes</taxon>
        <taxon>Agaricomycetidae</taxon>
        <taxon>Agaricales</taxon>
        <taxon>Marasmiineae</taxon>
        <taxon>Omphalotaceae</taxon>
        <taxon>Collybiopsis</taxon>
        <taxon>Collybiopsis luxurians</taxon>
    </lineage>
</organism>
<sequence length="68" mass="7856">MIRYLLSQTNHSQLIARALFPASFSLLPTVCVFLLFSCYRMSRSESVEWIQQLEEPSSVPSRFGRINC</sequence>
<evidence type="ECO:0000313" key="3">
    <source>
        <dbReference type="Proteomes" id="UP000053593"/>
    </source>
</evidence>
<dbReference type="HOGENOM" id="CLU_2794193_0_0_1"/>
<protein>
    <submittedName>
        <fullName evidence="2">Uncharacterized protein</fullName>
    </submittedName>
</protein>
<proteinExistence type="predicted"/>
<keyword evidence="1" id="KW-1133">Transmembrane helix</keyword>
<accession>A0A0D0CL47</accession>
<keyword evidence="1" id="KW-0812">Transmembrane</keyword>
<keyword evidence="3" id="KW-1185">Reference proteome</keyword>
<gene>
    <name evidence="2" type="ORF">GYMLUDRAFT_674951</name>
</gene>
<dbReference type="AlphaFoldDB" id="A0A0D0CL47"/>
<reference evidence="2 3" key="1">
    <citation type="submission" date="2014-04" db="EMBL/GenBank/DDBJ databases">
        <title>Evolutionary Origins and Diversification of the Mycorrhizal Mutualists.</title>
        <authorList>
            <consortium name="DOE Joint Genome Institute"/>
            <consortium name="Mycorrhizal Genomics Consortium"/>
            <person name="Kohler A."/>
            <person name="Kuo A."/>
            <person name="Nagy L.G."/>
            <person name="Floudas D."/>
            <person name="Copeland A."/>
            <person name="Barry K.W."/>
            <person name="Cichocki N."/>
            <person name="Veneault-Fourrey C."/>
            <person name="LaButti K."/>
            <person name="Lindquist E.A."/>
            <person name="Lipzen A."/>
            <person name="Lundell T."/>
            <person name="Morin E."/>
            <person name="Murat C."/>
            <person name="Riley R."/>
            <person name="Ohm R."/>
            <person name="Sun H."/>
            <person name="Tunlid A."/>
            <person name="Henrissat B."/>
            <person name="Grigoriev I.V."/>
            <person name="Hibbett D.S."/>
            <person name="Martin F."/>
        </authorList>
    </citation>
    <scope>NUCLEOTIDE SEQUENCE [LARGE SCALE GENOMIC DNA]</scope>
    <source>
        <strain evidence="2 3">FD-317 M1</strain>
    </source>
</reference>
<feature type="transmembrane region" description="Helical" evidence="1">
    <location>
        <begin position="14"/>
        <end position="36"/>
    </location>
</feature>